<dbReference type="GO" id="GO:0050660">
    <property type="term" value="F:flavin adenine dinucleotide binding"/>
    <property type="evidence" value="ECO:0007669"/>
    <property type="project" value="TreeGrafter"/>
</dbReference>
<dbReference type="PANTHER" id="PTHR21197:SF0">
    <property type="entry name" value="UDP-GALACTOPYRANOSE MUTASE"/>
    <property type="match status" value="1"/>
</dbReference>
<dbReference type="Pfam" id="PF03275">
    <property type="entry name" value="GLF"/>
    <property type="match status" value="1"/>
</dbReference>
<organism evidence="7">
    <name type="scientific">viral metagenome</name>
    <dbReference type="NCBI Taxonomy" id="1070528"/>
    <lineage>
        <taxon>unclassified sequences</taxon>
        <taxon>metagenomes</taxon>
        <taxon>organismal metagenomes</taxon>
    </lineage>
</organism>
<keyword evidence="5" id="KW-0413">Isomerase</keyword>
<dbReference type="SUPFAM" id="SSF51971">
    <property type="entry name" value="Nucleotide-binding domain"/>
    <property type="match status" value="1"/>
</dbReference>
<comment type="similarity">
    <text evidence="2">Belongs to the UDP-galactopyranose/dTDP-fucopyranose mutase family.</text>
</comment>
<comment type="cofactor">
    <cofactor evidence="1">
        <name>FAD</name>
        <dbReference type="ChEBI" id="CHEBI:57692"/>
    </cofactor>
</comment>
<dbReference type="PANTHER" id="PTHR21197">
    <property type="entry name" value="UDP-GALACTOPYRANOSE MUTASE"/>
    <property type="match status" value="1"/>
</dbReference>
<accession>A0A6C0JRV4</accession>
<evidence type="ECO:0000256" key="2">
    <source>
        <dbReference type="ARBA" id="ARBA00009321"/>
    </source>
</evidence>
<name>A0A6C0JRV4_9ZZZZ</name>
<dbReference type="EMBL" id="MN740658">
    <property type="protein sequence ID" value="QHU06618.1"/>
    <property type="molecule type" value="Genomic_DNA"/>
</dbReference>
<dbReference type="GO" id="GO:0008767">
    <property type="term" value="F:UDP-galactopyranose mutase activity"/>
    <property type="evidence" value="ECO:0007669"/>
    <property type="project" value="InterPro"/>
</dbReference>
<dbReference type="SUPFAM" id="SSF54373">
    <property type="entry name" value="FAD-linked reductases, C-terminal domain"/>
    <property type="match status" value="1"/>
</dbReference>
<dbReference type="InterPro" id="IPR015899">
    <property type="entry name" value="UDP-GalPyranose_mutase_C"/>
</dbReference>
<evidence type="ECO:0000259" key="6">
    <source>
        <dbReference type="Pfam" id="PF03275"/>
    </source>
</evidence>
<evidence type="ECO:0000313" key="7">
    <source>
        <dbReference type="EMBL" id="QHU06618.1"/>
    </source>
</evidence>
<dbReference type="AlphaFoldDB" id="A0A6C0JRV4"/>
<reference evidence="7" key="1">
    <citation type="journal article" date="2020" name="Nature">
        <title>Giant virus diversity and host interactions through global metagenomics.</title>
        <authorList>
            <person name="Schulz F."/>
            <person name="Roux S."/>
            <person name="Paez-Espino D."/>
            <person name="Jungbluth S."/>
            <person name="Walsh D.A."/>
            <person name="Denef V.J."/>
            <person name="McMahon K.D."/>
            <person name="Konstantinidis K.T."/>
            <person name="Eloe-Fadrosh E.A."/>
            <person name="Kyrpides N.C."/>
            <person name="Woyke T."/>
        </authorList>
    </citation>
    <scope>NUCLEOTIDE SEQUENCE</scope>
    <source>
        <strain evidence="7">GVMAG-S-1035315-10</strain>
    </source>
</reference>
<dbReference type="NCBIfam" id="TIGR00031">
    <property type="entry name" value="UDP-GALP_mutase"/>
    <property type="match status" value="1"/>
</dbReference>
<dbReference type="Pfam" id="PF13450">
    <property type="entry name" value="NAD_binding_8"/>
    <property type="match status" value="1"/>
</dbReference>
<evidence type="ECO:0000256" key="1">
    <source>
        <dbReference type="ARBA" id="ARBA00001974"/>
    </source>
</evidence>
<proteinExistence type="inferred from homology"/>
<protein>
    <recommendedName>
        <fullName evidence="6">UDP-galactopyranose mutase C-terminal domain-containing protein</fullName>
    </recommendedName>
</protein>
<sequence>MKILIVGAGLSGSVIARDMAEGGNEVLVIEKRDHIAGNCYDYIDDKTGILMNKYGAHLFHTNSEQVWEYINRFSEWIRWDHEVVSYVENKLVPIPVNITTVNQLCGTSITNTEEMDKWLKSVQYSGEIRNSEDIAISRVGKEIYEKLFKPYTIKQWNKDPTELDPSVLARIPVRNSFDTRYFSDKYQVLPKYGYTKFVESILNHKNIKIQLNTDFFEINSSNYDHVIFTGPIDKYFESSGLPKLEYRSINFEINRLSNYGYFQPKPVVNYPETNVDFTRIVEYKHFYNQTSDSTVIVKEFTTDKGEPYYPVPNKQNLDLYEKYRILANKESNVHFVGRLASYKYFNMDDAILNALNFKI</sequence>
<evidence type="ECO:0000256" key="5">
    <source>
        <dbReference type="ARBA" id="ARBA00023235"/>
    </source>
</evidence>
<dbReference type="Gene3D" id="3.40.50.720">
    <property type="entry name" value="NAD(P)-binding Rossmann-like Domain"/>
    <property type="match status" value="3"/>
</dbReference>
<evidence type="ECO:0000256" key="4">
    <source>
        <dbReference type="ARBA" id="ARBA00022827"/>
    </source>
</evidence>
<evidence type="ECO:0000256" key="3">
    <source>
        <dbReference type="ARBA" id="ARBA00022630"/>
    </source>
</evidence>
<dbReference type="InterPro" id="IPR004379">
    <property type="entry name" value="UDP-GALP_mutase"/>
</dbReference>
<feature type="domain" description="UDP-galactopyranose mutase C-terminal" evidence="6">
    <location>
        <begin position="146"/>
        <end position="344"/>
    </location>
</feature>
<keyword evidence="4" id="KW-0274">FAD</keyword>
<keyword evidence="3" id="KW-0285">Flavoprotein</keyword>